<feature type="compositionally biased region" description="Basic and acidic residues" evidence="11">
    <location>
        <begin position="121"/>
        <end position="135"/>
    </location>
</feature>
<dbReference type="GO" id="GO:0005783">
    <property type="term" value="C:endoplasmic reticulum"/>
    <property type="evidence" value="ECO:0007669"/>
    <property type="project" value="TreeGrafter"/>
</dbReference>
<evidence type="ECO:0000313" key="13">
    <source>
        <dbReference type="EMBL" id="KAF4666906.1"/>
    </source>
</evidence>
<keyword evidence="7" id="KW-0564">Palmitate</keyword>
<dbReference type="GO" id="GO:0005794">
    <property type="term" value="C:Golgi apparatus"/>
    <property type="evidence" value="ECO:0007669"/>
    <property type="project" value="TreeGrafter"/>
</dbReference>
<comment type="similarity">
    <text evidence="2 10">Belongs to the DHHC palmitoyltransferase family.</text>
</comment>
<evidence type="ECO:0000256" key="7">
    <source>
        <dbReference type="ARBA" id="ARBA00023139"/>
    </source>
</evidence>
<evidence type="ECO:0000259" key="12">
    <source>
        <dbReference type="Pfam" id="PF01529"/>
    </source>
</evidence>
<dbReference type="Pfam" id="PF01529">
    <property type="entry name" value="DHHC"/>
    <property type="match status" value="1"/>
</dbReference>
<evidence type="ECO:0000256" key="9">
    <source>
        <dbReference type="ARBA" id="ARBA00023315"/>
    </source>
</evidence>
<keyword evidence="5 10" id="KW-1133">Transmembrane helix</keyword>
<evidence type="ECO:0000256" key="1">
    <source>
        <dbReference type="ARBA" id="ARBA00004127"/>
    </source>
</evidence>
<dbReference type="InterPro" id="IPR039859">
    <property type="entry name" value="PFA4/ZDH16/20/ERF2-like"/>
</dbReference>
<feature type="transmembrane region" description="Helical" evidence="10">
    <location>
        <begin position="51"/>
        <end position="69"/>
    </location>
</feature>
<comment type="catalytic activity">
    <reaction evidence="10">
        <text>L-cysteinyl-[protein] + hexadecanoyl-CoA = S-hexadecanoyl-L-cysteinyl-[protein] + CoA</text>
        <dbReference type="Rhea" id="RHEA:36683"/>
        <dbReference type="Rhea" id="RHEA-COMP:10131"/>
        <dbReference type="Rhea" id="RHEA-COMP:11032"/>
        <dbReference type="ChEBI" id="CHEBI:29950"/>
        <dbReference type="ChEBI" id="CHEBI:57287"/>
        <dbReference type="ChEBI" id="CHEBI:57379"/>
        <dbReference type="ChEBI" id="CHEBI:74151"/>
        <dbReference type="EC" id="2.3.1.225"/>
    </reaction>
</comment>
<evidence type="ECO:0000256" key="2">
    <source>
        <dbReference type="ARBA" id="ARBA00008574"/>
    </source>
</evidence>
<feature type="transmembrane region" description="Helical" evidence="10">
    <location>
        <begin position="195"/>
        <end position="214"/>
    </location>
</feature>
<keyword evidence="8" id="KW-0449">Lipoprotein</keyword>
<evidence type="ECO:0000256" key="6">
    <source>
        <dbReference type="ARBA" id="ARBA00023136"/>
    </source>
</evidence>
<evidence type="ECO:0000256" key="4">
    <source>
        <dbReference type="ARBA" id="ARBA00022692"/>
    </source>
</evidence>
<dbReference type="EMBL" id="JABAHT010000064">
    <property type="protein sequence ID" value="KAF4666906.1"/>
    <property type="molecule type" value="Genomic_DNA"/>
</dbReference>
<proteinExistence type="inferred from homology"/>
<evidence type="ECO:0000256" key="3">
    <source>
        <dbReference type="ARBA" id="ARBA00022679"/>
    </source>
</evidence>
<feature type="transmembrane region" description="Helical" evidence="10">
    <location>
        <begin position="235"/>
        <end position="256"/>
    </location>
</feature>
<evidence type="ECO:0000256" key="8">
    <source>
        <dbReference type="ARBA" id="ARBA00023288"/>
    </source>
</evidence>
<feature type="transmembrane region" description="Helical" evidence="10">
    <location>
        <begin position="18"/>
        <end position="39"/>
    </location>
</feature>
<evidence type="ECO:0000313" key="14">
    <source>
        <dbReference type="Proteomes" id="UP000570595"/>
    </source>
</evidence>
<gene>
    <name evidence="13" type="ORF">FOZ61_009114</name>
</gene>
<comment type="caution">
    <text evidence="13">The sequence shown here is derived from an EMBL/GenBank/DDBJ whole genome shotgun (WGS) entry which is preliminary data.</text>
</comment>
<keyword evidence="4 10" id="KW-0812">Transmembrane</keyword>
<dbReference type="PANTHER" id="PTHR22883:SF301">
    <property type="entry name" value="PALMITOYLTRANSFERASE ZDHHC12"/>
    <property type="match status" value="1"/>
</dbReference>
<keyword evidence="9 10" id="KW-0012">Acyltransferase</keyword>
<feature type="compositionally biased region" description="Low complexity" evidence="11">
    <location>
        <begin position="108"/>
        <end position="120"/>
    </location>
</feature>
<dbReference type="Proteomes" id="UP000570595">
    <property type="component" value="Unassembled WGS sequence"/>
</dbReference>
<feature type="domain" description="Palmitoyltransferase DHHC" evidence="12">
    <location>
        <begin position="149"/>
        <end position="273"/>
    </location>
</feature>
<evidence type="ECO:0000256" key="10">
    <source>
        <dbReference type="RuleBase" id="RU079119"/>
    </source>
</evidence>
<evidence type="ECO:0000256" key="11">
    <source>
        <dbReference type="SAM" id="MobiDB-lite"/>
    </source>
</evidence>
<dbReference type="GO" id="GO:0019706">
    <property type="term" value="F:protein-cysteine S-palmitoyltransferase activity"/>
    <property type="evidence" value="ECO:0007669"/>
    <property type="project" value="UniProtKB-EC"/>
</dbReference>
<name>A0A7J6M656_PEROL</name>
<reference evidence="13 14" key="1">
    <citation type="submission" date="2020-04" db="EMBL/GenBank/DDBJ databases">
        <title>Perkinsus olseni comparative genomics.</title>
        <authorList>
            <person name="Bogema D.R."/>
        </authorList>
    </citation>
    <scope>NUCLEOTIDE SEQUENCE [LARGE SCALE GENOMIC DNA]</scope>
    <source>
        <strain evidence="13">ATCC PRA-179</strain>
    </source>
</reference>
<dbReference type="OrthoDB" id="9909019at2759"/>
<keyword evidence="3 10" id="KW-0808">Transferase</keyword>
<evidence type="ECO:0000256" key="5">
    <source>
        <dbReference type="ARBA" id="ARBA00022989"/>
    </source>
</evidence>
<dbReference type="GO" id="GO:0006612">
    <property type="term" value="P:protein targeting to membrane"/>
    <property type="evidence" value="ECO:0007669"/>
    <property type="project" value="TreeGrafter"/>
</dbReference>
<dbReference type="InterPro" id="IPR001594">
    <property type="entry name" value="Palmitoyltrfase_DHHC"/>
</dbReference>
<dbReference type="PROSITE" id="PS50216">
    <property type="entry name" value="DHHC"/>
    <property type="match status" value="1"/>
</dbReference>
<dbReference type="EC" id="2.3.1.225" evidence="10"/>
<accession>A0A7J6M656</accession>
<sequence>MAAASSGVYSGVCQCHRLGAVSCVLILHFVIAGCLFLSVPDLRDFGSYKGRVSVALMVSALLLYLRASLCDPGFLRPDYHPLPSDFGASDGVDLEMGALDGGSVMGKPASGPSEGPSASETRQRTPEPDSGHSDDEPGEPVPRQFGIPLRYCKKCEAWQPLRCKHCADCNRCVRTHDHHCVWLGTCVGENNRVWFYWYLWAQWAELLWFFVAGIRRALQFPTELQDTNFAQMFGVLVLANLMAFLFLVMLTCLVSYHTYLACRGVTTWEDISWYRISYLKRIRPSEGTPFSRSLAVNLAAYCCPPSGCCWNPCLRPAERKASDLVVYAPGGEALWKAGTPTYPGICSDRVCGCCIE</sequence>
<dbReference type="PANTHER" id="PTHR22883">
    <property type="entry name" value="ZINC FINGER DHHC DOMAIN CONTAINING PROTEIN"/>
    <property type="match status" value="1"/>
</dbReference>
<organism evidence="13 14">
    <name type="scientific">Perkinsus olseni</name>
    <name type="common">Perkinsus atlanticus</name>
    <dbReference type="NCBI Taxonomy" id="32597"/>
    <lineage>
        <taxon>Eukaryota</taxon>
        <taxon>Sar</taxon>
        <taxon>Alveolata</taxon>
        <taxon>Perkinsozoa</taxon>
        <taxon>Perkinsea</taxon>
        <taxon>Perkinsida</taxon>
        <taxon>Perkinsidae</taxon>
        <taxon>Perkinsus</taxon>
    </lineage>
</organism>
<comment type="subcellular location">
    <subcellularLocation>
        <location evidence="1">Endomembrane system</location>
        <topology evidence="1">Multi-pass membrane protein</topology>
    </subcellularLocation>
</comment>
<keyword evidence="6 10" id="KW-0472">Membrane</keyword>
<comment type="domain">
    <text evidence="10">The DHHC domain is required for palmitoyltransferase activity.</text>
</comment>
<feature type="region of interest" description="Disordered" evidence="11">
    <location>
        <begin position="105"/>
        <end position="142"/>
    </location>
</feature>
<dbReference type="AlphaFoldDB" id="A0A7J6M656"/>
<protein>
    <recommendedName>
        <fullName evidence="10">Palmitoyltransferase</fullName>
        <ecNumber evidence="10">2.3.1.225</ecNumber>
    </recommendedName>
</protein>